<reference evidence="2 3" key="1">
    <citation type="journal article" date="2018" name="PLoS Genet.">
        <title>Population sequencing reveals clonal diversity and ancestral inbreeding in the grapevine cultivar Chardonnay.</title>
        <authorList>
            <person name="Roach M.J."/>
            <person name="Johnson D.L."/>
            <person name="Bohlmann J."/>
            <person name="van Vuuren H.J."/>
            <person name="Jones S.J."/>
            <person name="Pretorius I.S."/>
            <person name="Schmidt S.A."/>
            <person name="Borneman A.R."/>
        </authorList>
    </citation>
    <scope>NUCLEOTIDE SEQUENCE [LARGE SCALE GENOMIC DNA]</scope>
    <source>
        <strain evidence="3">cv. Chardonnay</strain>
        <tissue evidence="2">Leaf</tissue>
    </source>
</reference>
<name>A0A438JB69_VITVI</name>
<evidence type="ECO:0000256" key="1">
    <source>
        <dbReference type="SAM" id="Phobius"/>
    </source>
</evidence>
<dbReference type="EMBL" id="QGNW01000052">
    <property type="protein sequence ID" value="RVX06209.1"/>
    <property type="molecule type" value="Genomic_DNA"/>
</dbReference>
<proteinExistence type="predicted"/>
<gene>
    <name evidence="2" type="ORF">CK203_027420</name>
</gene>
<comment type="caution">
    <text evidence="2">The sequence shown here is derived from an EMBL/GenBank/DDBJ whole genome shotgun (WGS) entry which is preliminary data.</text>
</comment>
<dbReference type="Proteomes" id="UP000288805">
    <property type="component" value="Unassembled WGS sequence"/>
</dbReference>
<feature type="transmembrane region" description="Helical" evidence="1">
    <location>
        <begin position="12"/>
        <end position="43"/>
    </location>
</feature>
<keyword evidence="1" id="KW-1133">Transmembrane helix</keyword>
<keyword evidence="1" id="KW-0472">Membrane</keyword>
<evidence type="ECO:0000313" key="3">
    <source>
        <dbReference type="Proteomes" id="UP000288805"/>
    </source>
</evidence>
<sequence>MMMMIGVASVQGLIDLVVAGISLMICLGIFAFIASILCSAAFFHHAKELAPLIPTPSRPPPKRHSCHHCTMAVANTKTDEVASPISLPRLFVSFSTTTTTTVAGHRVLPPLTVTIPKAPQLIVHVLCLCIVIWKRKGKLLEEVELLMLRNSLAWAILWCSGKGFRLSTVNGKLLVLRAANSSKNSKNKDRIQLTTPRSPFQVTSYALLCQ</sequence>
<dbReference type="AlphaFoldDB" id="A0A438JB69"/>
<organism evidence="2 3">
    <name type="scientific">Vitis vinifera</name>
    <name type="common">Grape</name>
    <dbReference type="NCBI Taxonomy" id="29760"/>
    <lineage>
        <taxon>Eukaryota</taxon>
        <taxon>Viridiplantae</taxon>
        <taxon>Streptophyta</taxon>
        <taxon>Embryophyta</taxon>
        <taxon>Tracheophyta</taxon>
        <taxon>Spermatophyta</taxon>
        <taxon>Magnoliopsida</taxon>
        <taxon>eudicotyledons</taxon>
        <taxon>Gunneridae</taxon>
        <taxon>Pentapetalae</taxon>
        <taxon>rosids</taxon>
        <taxon>Vitales</taxon>
        <taxon>Vitaceae</taxon>
        <taxon>Viteae</taxon>
        <taxon>Vitis</taxon>
    </lineage>
</organism>
<accession>A0A438JB69</accession>
<evidence type="ECO:0000313" key="2">
    <source>
        <dbReference type="EMBL" id="RVX06209.1"/>
    </source>
</evidence>
<keyword evidence="1" id="KW-0812">Transmembrane</keyword>
<protein>
    <submittedName>
        <fullName evidence="2">Uncharacterized protein</fullName>
    </submittedName>
</protein>